<keyword evidence="7" id="KW-1185">Reference proteome</keyword>
<dbReference type="RefSeq" id="WP_071029609.1">
    <property type="nucleotide sequence ID" value="NZ_MLQM01000221.1"/>
</dbReference>
<gene>
    <name evidence="5" type="ORF">BKN37_24655</name>
    <name evidence="6" type="ORF">C1Y40_01889</name>
</gene>
<feature type="region of interest" description="Disordered" evidence="3">
    <location>
        <begin position="1"/>
        <end position="20"/>
    </location>
</feature>
<dbReference type="AlphaFoldDB" id="A0A1S1MZS7"/>
<evidence type="ECO:0000256" key="2">
    <source>
        <dbReference type="ARBA" id="ARBA00023136"/>
    </source>
</evidence>
<reference evidence="5 7" key="1">
    <citation type="submission" date="2016-10" db="EMBL/GenBank/DDBJ databases">
        <title>Genome sequence of Mycobacterium talmonii.</title>
        <authorList>
            <person name="Greninger A.L."/>
            <person name="Elliott B."/>
            <person name="Vasireddy S."/>
            <person name="Vasireddy R."/>
        </authorList>
    </citation>
    <scope>NUCLEOTIDE SEQUENCE [LARGE SCALE GENOMIC DNA]</scope>
    <source>
        <strain evidence="5">MO-5499</strain>
        <strain evidence="7">NE-TNMC-100812</strain>
    </source>
</reference>
<accession>A0A1S1MZS7</accession>
<keyword evidence="4" id="KW-0812">Transmembrane</keyword>
<dbReference type="EMBL" id="PPEA01000259">
    <property type="protein sequence ID" value="PQM47897.1"/>
    <property type="molecule type" value="Genomic_DNA"/>
</dbReference>
<evidence type="ECO:0000313" key="7">
    <source>
        <dbReference type="Proteomes" id="UP000179734"/>
    </source>
</evidence>
<name>A0A1S1MZS7_9MYCO</name>
<feature type="transmembrane region" description="Helical" evidence="4">
    <location>
        <begin position="26"/>
        <end position="46"/>
    </location>
</feature>
<evidence type="ECO:0000256" key="3">
    <source>
        <dbReference type="SAM" id="MobiDB-lite"/>
    </source>
</evidence>
<proteinExistence type="predicted"/>
<organism evidence="5 7">
    <name type="scientific">Mycobacterium talmoniae</name>
    <dbReference type="NCBI Taxonomy" id="1858794"/>
    <lineage>
        <taxon>Bacteria</taxon>
        <taxon>Bacillati</taxon>
        <taxon>Actinomycetota</taxon>
        <taxon>Actinomycetes</taxon>
        <taxon>Mycobacteriales</taxon>
        <taxon>Mycobacteriaceae</taxon>
        <taxon>Mycobacterium</taxon>
    </lineage>
</organism>
<dbReference type="PANTHER" id="PTHR37042:SF4">
    <property type="entry name" value="OUTER MEMBRANE PROTEIN RV1973"/>
    <property type="match status" value="1"/>
</dbReference>
<dbReference type="EMBL" id="MLQM01000221">
    <property type="protein sequence ID" value="OHU92893.1"/>
    <property type="molecule type" value="Genomic_DNA"/>
</dbReference>
<reference evidence="6 8" key="2">
    <citation type="journal article" date="2017" name="Int. J. Syst. Evol. Microbiol.">
        <title>Mycobacterium talmoniae sp. nov., a slowly growing mycobacterium isolated from human respiratory samples.</title>
        <authorList>
            <person name="Davidson R.M."/>
            <person name="DeGroote M.A."/>
            <person name="Marola J.L."/>
            <person name="Buss S."/>
            <person name="Jones V."/>
            <person name="McNeil M.R."/>
            <person name="Freifeld A.G."/>
            <person name="Elaine Epperson L."/>
            <person name="Hasan N.A."/>
            <person name="Jackson M."/>
            <person name="Iwen P.C."/>
            <person name="Salfinger M."/>
            <person name="Strong M."/>
        </authorList>
    </citation>
    <scope>NUCLEOTIDE SEQUENCE [LARGE SCALE GENOMIC DNA]</scope>
    <source>
        <strain evidence="6 8">ATCC BAA-2683</strain>
    </source>
</reference>
<reference evidence="6" key="3">
    <citation type="submission" date="2018-01" db="EMBL/GenBank/DDBJ databases">
        <authorList>
            <person name="Gaut B.S."/>
            <person name="Morton B.R."/>
            <person name="Clegg M.T."/>
            <person name="Duvall M.R."/>
        </authorList>
    </citation>
    <scope>NUCLEOTIDE SEQUENCE</scope>
    <source>
        <strain evidence="6">ATCC BAA-2683</strain>
    </source>
</reference>
<sequence length="179" mass="19192">MAEHADTAGQLEDSAPTEGDRSGARALIATALVLAALTGLAGWLGYRSYQSHEAQAQRDLFVQLARQAAVNLTTISYTEADADVQRILDSAIGTFHDDFQQRARPFIDTVKQAQSKSQGTVTAAALESVTDDQAQVLVAVSVKTSIAAAPEQDPRHWRMRISVQKVGDGTKVSNVVFVP</sequence>
<dbReference type="Proteomes" id="UP000179734">
    <property type="component" value="Unassembled WGS sequence"/>
</dbReference>
<keyword evidence="4" id="KW-1133">Transmembrane helix</keyword>
<protein>
    <submittedName>
        <fullName evidence="5">Mammalian cell entry protein</fullName>
    </submittedName>
</protein>
<keyword evidence="2 4" id="KW-0472">Membrane</keyword>
<evidence type="ECO:0000313" key="6">
    <source>
        <dbReference type="EMBL" id="PQM47897.1"/>
    </source>
</evidence>
<comment type="caution">
    <text evidence="5">The sequence shown here is derived from an EMBL/GenBank/DDBJ whole genome shotgun (WGS) entry which is preliminary data.</text>
</comment>
<evidence type="ECO:0000256" key="1">
    <source>
        <dbReference type="ARBA" id="ARBA00004370"/>
    </source>
</evidence>
<dbReference type="GO" id="GO:0016020">
    <property type="term" value="C:membrane"/>
    <property type="evidence" value="ECO:0007669"/>
    <property type="project" value="UniProtKB-SubCell"/>
</dbReference>
<evidence type="ECO:0000313" key="8">
    <source>
        <dbReference type="Proteomes" id="UP000238296"/>
    </source>
</evidence>
<evidence type="ECO:0000256" key="4">
    <source>
        <dbReference type="SAM" id="Phobius"/>
    </source>
</evidence>
<dbReference type="Proteomes" id="UP000238296">
    <property type="component" value="Unassembled WGS sequence"/>
</dbReference>
<comment type="subcellular location">
    <subcellularLocation>
        <location evidence="1">Membrane</location>
    </subcellularLocation>
</comment>
<dbReference type="PANTHER" id="PTHR37042">
    <property type="entry name" value="OUTER MEMBRANE PROTEIN RV1973"/>
    <property type="match status" value="1"/>
</dbReference>
<evidence type="ECO:0000313" key="5">
    <source>
        <dbReference type="EMBL" id="OHU92893.1"/>
    </source>
</evidence>